<keyword evidence="6" id="KW-0443">Lipid metabolism</keyword>
<dbReference type="Gene3D" id="3.40.47.10">
    <property type="match status" value="1"/>
</dbReference>
<dbReference type="PANTHER" id="PTHR43853">
    <property type="entry name" value="3-KETOACYL-COA THIOLASE, PEROXISOMAL"/>
    <property type="match status" value="1"/>
</dbReference>
<evidence type="ECO:0000259" key="12">
    <source>
        <dbReference type="Pfam" id="PF02803"/>
    </source>
</evidence>
<keyword evidence="8 10" id="KW-0012">Acyltransferase</keyword>
<dbReference type="EMBL" id="FMCW01000011">
    <property type="protein sequence ID" value="SCE88202.1"/>
    <property type="molecule type" value="Genomic_DNA"/>
</dbReference>
<dbReference type="InterPro" id="IPR002155">
    <property type="entry name" value="Thiolase"/>
</dbReference>
<evidence type="ECO:0000259" key="11">
    <source>
        <dbReference type="Pfam" id="PF00108"/>
    </source>
</evidence>
<evidence type="ECO:0000256" key="7">
    <source>
        <dbReference type="ARBA" id="ARBA00023140"/>
    </source>
</evidence>
<dbReference type="InterPro" id="IPR020617">
    <property type="entry name" value="Thiolase_C"/>
</dbReference>
<dbReference type="GO" id="GO:0003988">
    <property type="term" value="F:acetyl-CoA C-acyltransferase activity"/>
    <property type="evidence" value="ECO:0007669"/>
    <property type="project" value="TreeGrafter"/>
</dbReference>
<keyword evidence="5" id="KW-0809">Transit peptide</keyword>
<feature type="active site" description="Proton acceptor" evidence="9">
    <location>
        <position position="375"/>
    </location>
</feature>
<evidence type="ECO:0000313" key="14">
    <source>
        <dbReference type="Proteomes" id="UP000199375"/>
    </source>
</evidence>
<dbReference type="NCBIfam" id="NF005890">
    <property type="entry name" value="PRK07851.1"/>
    <property type="match status" value="1"/>
</dbReference>
<feature type="domain" description="Thiolase N-terminal" evidence="11">
    <location>
        <begin position="10"/>
        <end position="288"/>
    </location>
</feature>
<accession>A0A1C4VW43</accession>
<keyword evidence="3 10" id="KW-0808">Transferase</keyword>
<name>A0A1C4VW43_9ACTN</name>
<dbReference type="Pfam" id="PF00108">
    <property type="entry name" value="Thiolase_N"/>
    <property type="match status" value="1"/>
</dbReference>
<proteinExistence type="inferred from homology"/>
<dbReference type="GO" id="GO:0010124">
    <property type="term" value="P:phenylacetate catabolic process"/>
    <property type="evidence" value="ECO:0007669"/>
    <property type="project" value="TreeGrafter"/>
</dbReference>
<organism evidence="13 14">
    <name type="scientific">Micromonospora haikouensis</name>
    <dbReference type="NCBI Taxonomy" id="686309"/>
    <lineage>
        <taxon>Bacteria</taxon>
        <taxon>Bacillati</taxon>
        <taxon>Actinomycetota</taxon>
        <taxon>Actinomycetes</taxon>
        <taxon>Micromonosporales</taxon>
        <taxon>Micromonosporaceae</taxon>
        <taxon>Micromonospora</taxon>
    </lineage>
</organism>
<dbReference type="GO" id="GO:0006635">
    <property type="term" value="P:fatty acid beta-oxidation"/>
    <property type="evidence" value="ECO:0007669"/>
    <property type="project" value="TreeGrafter"/>
</dbReference>
<evidence type="ECO:0000256" key="2">
    <source>
        <dbReference type="ARBA" id="ARBA00010982"/>
    </source>
</evidence>
<dbReference type="SUPFAM" id="SSF53901">
    <property type="entry name" value="Thiolase-like"/>
    <property type="match status" value="2"/>
</dbReference>
<dbReference type="PIRSF" id="PIRSF000429">
    <property type="entry name" value="Ac-CoA_Ac_transf"/>
    <property type="match status" value="1"/>
</dbReference>
<dbReference type="Proteomes" id="UP000199375">
    <property type="component" value="Unassembled WGS sequence"/>
</dbReference>
<dbReference type="RefSeq" id="WP_091279262.1">
    <property type="nucleotide sequence ID" value="NZ_FMCW01000011.1"/>
</dbReference>
<evidence type="ECO:0000256" key="3">
    <source>
        <dbReference type="ARBA" id="ARBA00022679"/>
    </source>
</evidence>
<dbReference type="InterPro" id="IPR016039">
    <property type="entry name" value="Thiolase-like"/>
</dbReference>
<gene>
    <name evidence="13" type="ORF">GA0070558_111160</name>
</gene>
<dbReference type="PANTHER" id="PTHR43853:SF8">
    <property type="entry name" value="3-KETOACYL-COA THIOLASE, PEROXISOMAL"/>
    <property type="match status" value="1"/>
</dbReference>
<dbReference type="CDD" id="cd00751">
    <property type="entry name" value="thiolase"/>
    <property type="match status" value="1"/>
</dbReference>
<evidence type="ECO:0000256" key="5">
    <source>
        <dbReference type="ARBA" id="ARBA00022946"/>
    </source>
</evidence>
<evidence type="ECO:0000256" key="6">
    <source>
        <dbReference type="ARBA" id="ARBA00023098"/>
    </source>
</evidence>
<keyword evidence="7" id="KW-0576">Peroxisome</keyword>
<feature type="active site" description="Acyl-thioester intermediate" evidence="9">
    <location>
        <position position="95"/>
    </location>
</feature>
<evidence type="ECO:0000256" key="9">
    <source>
        <dbReference type="PIRSR" id="PIRSR000429-1"/>
    </source>
</evidence>
<comment type="subcellular location">
    <subcellularLocation>
        <location evidence="1">Peroxisome</location>
    </subcellularLocation>
</comment>
<evidence type="ECO:0000313" key="13">
    <source>
        <dbReference type="EMBL" id="SCE88202.1"/>
    </source>
</evidence>
<dbReference type="InterPro" id="IPR050215">
    <property type="entry name" value="Thiolase-like_sf_Thiolase"/>
</dbReference>
<evidence type="ECO:0000256" key="4">
    <source>
        <dbReference type="ARBA" id="ARBA00022832"/>
    </source>
</evidence>
<feature type="domain" description="Thiolase C-terminal" evidence="12">
    <location>
        <begin position="296"/>
        <end position="418"/>
    </location>
</feature>
<dbReference type="AlphaFoldDB" id="A0A1C4VW43"/>
<keyword evidence="4" id="KW-0276">Fatty acid metabolism</keyword>
<dbReference type="InterPro" id="IPR020616">
    <property type="entry name" value="Thiolase_N"/>
</dbReference>
<dbReference type="Pfam" id="PF02803">
    <property type="entry name" value="Thiolase_C"/>
    <property type="match status" value="1"/>
</dbReference>
<sequence length="420" mass="44060">MPTESSRDAVIVATARSPIGRAHKGSLRDVRPDDLAATIVRAALDKVPQLDPTEIDDLYLGCGLPGGEQGFNMARVVATLLGLDGLPGATLTRYCASSLQTTRMAMHAIRAGEGDVFVSAGVETVSRYARGNSDALPPEAQALVGGGWENPRFAAARERSARRAEGGAEVWADPRSTGELPDIYLTMGQTAENLAQAYDVSRADMDAFGVRSQNLAEKAIADGFWAREITPVTTPDGTVVDTDDGPRPGVTLEGVAGLKPVFRPDGRITAGNCCPLNDGAAAVVIMSAQRARDLGLTPLARIVSTGVTALSPEIMGLGPVEASKQALRRAGMTIDDVDLVEINEAFAAQVIPSYRQLGIDEEKLNVMGGAIAVGHPFGMTGARITGTLLNALQWHDKSIGLETMCVGGGQGMAMVLERLS</sequence>
<dbReference type="GO" id="GO:0005737">
    <property type="term" value="C:cytoplasm"/>
    <property type="evidence" value="ECO:0007669"/>
    <property type="project" value="UniProtKB-ARBA"/>
</dbReference>
<dbReference type="PROSITE" id="PS00737">
    <property type="entry name" value="THIOLASE_2"/>
    <property type="match status" value="1"/>
</dbReference>
<evidence type="ECO:0000256" key="10">
    <source>
        <dbReference type="RuleBase" id="RU003557"/>
    </source>
</evidence>
<evidence type="ECO:0000256" key="1">
    <source>
        <dbReference type="ARBA" id="ARBA00004275"/>
    </source>
</evidence>
<protein>
    <submittedName>
        <fullName evidence="13">Acetyl-CoA C-acetyltransferase</fullName>
    </submittedName>
</protein>
<dbReference type="NCBIfam" id="TIGR01930">
    <property type="entry name" value="AcCoA-C-Actrans"/>
    <property type="match status" value="1"/>
</dbReference>
<dbReference type="FunFam" id="3.40.47.10:FF:000013">
    <property type="entry name" value="Acetyl-CoA acetyltransferase"/>
    <property type="match status" value="1"/>
</dbReference>
<dbReference type="InterPro" id="IPR020613">
    <property type="entry name" value="Thiolase_CS"/>
</dbReference>
<evidence type="ECO:0000256" key="8">
    <source>
        <dbReference type="ARBA" id="ARBA00023315"/>
    </source>
</evidence>
<reference evidence="13 14" key="1">
    <citation type="submission" date="2016-06" db="EMBL/GenBank/DDBJ databases">
        <authorList>
            <person name="Kjaerup R.B."/>
            <person name="Dalgaard T.S."/>
            <person name="Juul-Madsen H.R."/>
        </authorList>
    </citation>
    <scope>NUCLEOTIDE SEQUENCE [LARGE SCALE GENOMIC DNA]</scope>
    <source>
        <strain evidence="13 14">DSM 45626</strain>
    </source>
</reference>
<feature type="active site" description="Proton acceptor" evidence="9">
    <location>
        <position position="405"/>
    </location>
</feature>
<comment type="similarity">
    <text evidence="2 10">Belongs to the thiolase-like superfamily. Thiolase family.</text>
</comment>